<proteinExistence type="predicted"/>
<comment type="caution">
    <text evidence="3">The sequence shown here is derived from an EMBL/GenBank/DDBJ whole genome shotgun (WGS) entry which is preliminary data.</text>
</comment>
<dbReference type="Proteomes" id="UP000056209">
    <property type="component" value="Unassembled WGS sequence"/>
</dbReference>
<evidence type="ECO:0000256" key="2">
    <source>
        <dbReference type="SAM" id="Phobius"/>
    </source>
</evidence>
<name>A0A117DPS2_9DEIO</name>
<sequence>MRNARLTHQLRHVRLAVLRGLHAVLRALPRVAAITALYALVIAGYATSAWLADLGDTVLGPPVVQEGLRALIVMAVARAFQLRWAELTPWSRAGWGLLAIGVSLNLARGHFSETPLTLAFMCGHAGLLIITTRLMVAAQREQRLADANRDLRRQLADAHARIAHLEASHD</sequence>
<dbReference type="AlphaFoldDB" id="A0A117DPS2"/>
<feature type="transmembrane region" description="Helical" evidence="2">
    <location>
        <begin position="31"/>
        <end position="51"/>
    </location>
</feature>
<evidence type="ECO:0000256" key="1">
    <source>
        <dbReference type="SAM" id="Coils"/>
    </source>
</evidence>
<evidence type="ECO:0000313" key="3">
    <source>
        <dbReference type="EMBL" id="GAQ23926.1"/>
    </source>
</evidence>
<feature type="coiled-coil region" evidence="1">
    <location>
        <begin position="137"/>
        <end position="168"/>
    </location>
</feature>
<dbReference type="EMBL" id="BCMS01000006">
    <property type="protein sequence ID" value="GAQ23926.1"/>
    <property type="molecule type" value="Genomic_DNA"/>
</dbReference>
<keyword evidence="4" id="KW-1185">Reference proteome</keyword>
<keyword evidence="2" id="KW-0812">Transmembrane</keyword>
<protein>
    <submittedName>
        <fullName evidence="3">Uncharacterized protein</fullName>
    </submittedName>
</protein>
<feature type="transmembrane region" description="Helical" evidence="2">
    <location>
        <begin position="117"/>
        <end position="136"/>
    </location>
</feature>
<keyword evidence="2" id="KW-0472">Membrane</keyword>
<keyword evidence="2" id="KW-1133">Transmembrane helix</keyword>
<gene>
    <name evidence="3" type="ORF">DEIGR_400059</name>
</gene>
<dbReference type="RefSeq" id="WP_058980095.1">
    <property type="nucleotide sequence ID" value="NZ_BCMS01000006.1"/>
</dbReference>
<keyword evidence="1" id="KW-0175">Coiled coil</keyword>
<evidence type="ECO:0000313" key="4">
    <source>
        <dbReference type="Proteomes" id="UP000056209"/>
    </source>
</evidence>
<reference evidence="4" key="1">
    <citation type="submission" date="2015-11" db="EMBL/GenBank/DDBJ databases">
        <title>Draft Genome Sequence of the Radioresistant Bacterium Deinococcus grandis, Isolated from Freshwater Fish in Japan.</title>
        <authorList>
            <person name="Satoh K."/>
            <person name="Onodera T."/>
            <person name="Omoso K."/>
            <person name="Takeda-Yano K."/>
            <person name="Katayama T."/>
            <person name="Oono Y."/>
            <person name="Narumi I."/>
        </authorList>
    </citation>
    <scope>NUCLEOTIDE SEQUENCE [LARGE SCALE GENOMIC DNA]</scope>
    <source>
        <strain evidence="4">ATCC 43672</strain>
    </source>
</reference>
<accession>A0A117DPS2</accession>
<organism evidence="3 4">
    <name type="scientific">Deinococcus grandis</name>
    <dbReference type="NCBI Taxonomy" id="57498"/>
    <lineage>
        <taxon>Bacteria</taxon>
        <taxon>Thermotogati</taxon>
        <taxon>Deinococcota</taxon>
        <taxon>Deinococci</taxon>
        <taxon>Deinococcales</taxon>
        <taxon>Deinococcaceae</taxon>
        <taxon>Deinococcus</taxon>
    </lineage>
</organism>